<dbReference type="GO" id="GO:0004523">
    <property type="term" value="F:RNA-DNA hybrid ribonuclease activity"/>
    <property type="evidence" value="ECO:0007669"/>
    <property type="project" value="InterPro"/>
</dbReference>
<dbReference type="InterPro" id="IPR002156">
    <property type="entry name" value="RNaseH_domain"/>
</dbReference>
<dbReference type="PROSITE" id="PS50879">
    <property type="entry name" value="RNASE_H_1"/>
    <property type="match status" value="1"/>
</dbReference>
<evidence type="ECO:0000313" key="2">
    <source>
        <dbReference type="EMBL" id="CAJ1944593.1"/>
    </source>
</evidence>
<feature type="domain" description="RNase H type-1" evidence="1">
    <location>
        <begin position="3"/>
        <end position="147"/>
    </location>
</feature>
<dbReference type="Gene3D" id="3.30.420.10">
    <property type="entry name" value="Ribonuclease H-like superfamily/Ribonuclease H"/>
    <property type="match status" value="1"/>
</dbReference>
<protein>
    <recommendedName>
        <fullName evidence="1">RNase H type-1 domain-containing protein</fullName>
    </recommendedName>
</protein>
<accession>A0AAD2CSE0</accession>
<dbReference type="AlphaFoldDB" id="A0AAD2CSE0"/>
<dbReference type="CDD" id="cd09279">
    <property type="entry name" value="RNase_HI_like"/>
    <property type="match status" value="1"/>
</dbReference>
<dbReference type="GO" id="GO:0003676">
    <property type="term" value="F:nucleic acid binding"/>
    <property type="evidence" value="ECO:0007669"/>
    <property type="project" value="InterPro"/>
</dbReference>
<gene>
    <name evidence="2" type="ORF">CYCCA115_LOCUS8965</name>
</gene>
<dbReference type="Pfam" id="PF13456">
    <property type="entry name" value="RVT_3"/>
    <property type="match status" value="1"/>
</dbReference>
<dbReference type="EMBL" id="CAKOGP040001224">
    <property type="protein sequence ID" value="CAJ1944593.1"/>
    <property type="molecule type" value="Genomic_DNA"/>
</dbReference>
<evidence type="ECO:0000259" key="1">
    <source>
        <dbReference type="PROSITE" id="PS50879"/>
    </source>
</evidence>
<organism evidence="2 3">
    <name type="scientific">Cylindrotheca closterium</name>
    <dbReference type="NCBI Taxonomy" id="2856"/>
    <lineage>
        <taxon>Eukaryota</taxon>
        <taxon>Sar</taxon>
        <taxon>Stramenopiles</taxon>
        <taxon>Ochrophyta</taxon>
        <taxon>Bacillariophyta</taxon>
        <taxon>Bacillariophyceae</taxon>
        <taxon>Bacillariophycidae</taxon>
        <taxon>Bacillariales</taxon>
        <taxon>Bacillariaceae</taxon>
        <taxon>Cylindrotheca</taxon>
    </lineage>
</organism>
<dbReference type="InterPro" id="IPR012337">
    <property type="entry name" value="RNaseH-like_sf"/>
</dbReference>
<dbReference type="PANTHER" id="PTHR46387:SF2">
    <property type="entry name" value="RIBONUCLEASE HI"/>
    <property type="match status" value="1"/>
</dbReference>
<sequence>MPYYNRLIIYFDGASKSNPYGPAGFGWTLYEMNRQGNHGMRIANGQGYLGYHITNNQAEYEGLESALAYIKDKDIGCTTLHIRGDSELVIEQISGKYRVRSKNLIDHVKSVKSKLKSLETNFDDVKYNRIDRGQNEEADKLANDAIEQCD</sequence>
<dbReference type="InterPro" id="IPR036397">
    <property type="entry name" value="RNaseH_sf"/>
</dbReference>
<evidence type="ECO:0000313" key="3">
    <source>
        <dbReference type="Proteomes" id="UP001295423"/>
    </source>
</evidence>
<keyword evidence="3" id="KW-1185">Reference proteome</keyword>
<dbReference type="Proteomes" id="UP001295423">
    <property type="component" value="Unassembled WGS sequence"/>
</dbReference>
<dbReference type="PANTHER" id="PTHR46387">
    <property type="entry name" value="POLYNUCLEOTIDYL TRANSFERASE, RIBONUCLEASE H-LIKE SUPERFAMILY PROTEIN"/>
    <property type="match status" value="1"/>
</dbReference>
<proteinExistence type="predicted"/>
<comment type="caution">
    <text evidence="2">The sequence shown here is derived from an EMBL/GenBank/DDBJ whole genome shotgun (WGS) entry which is preliminary data.</text>
</comment>
<reference evidence="2" key="1">
    <citation type="submission" date="2023-08" db="EMBL/GenBank/DDBJ databases">
        <authorList>
            <person name="Audoor S."/>
            <person name="Bilcke G."/>
        </authorList>
    </citation>
    <scope>NUCLEOTIDE SEQUENCE</scope>
</reference>
<dbReference type="SUPFAM" id="SSF53098">
    <property type="entry name" value="Ribonuclease H-like"/>
    <property type="match status" value="1"/>
</dbReference>
<name>A0AAD2CSE0_9STRA</name>